<evidence type="ECO:0000313" key="2">
    <source>
        <dbReference type="EMBL" id="CBK79365.1"/>
    </source>
</evidence>
<dbReference type="EMBL" id="FP929038">
    <property type="protein sequence ID" value="CBK79365.1"/>
    <property type="molecule type" value="Genomic_DNA"/>
</dbReference>
<feature type="transmembrane region" description="Helical" evidence="1">
    <location>
        <begin position="424"/>
        <end position="446"/>
    </location>
</feature>
<protein>
    <recommendedName>
        <fullName evidence="4">O-antigen polysaccharide polymerase Wzy</fullName>
    </recommendedName>
</protein>
<feature type="transmembrane region" description="Helical" evidence="1">
    <location>
        <begin position="7"/>
        <end position="25"/>
    </location>
</feature>
<dbReference type="RefSeq" id="WP_015512961.1">
    <property type="nucleotide sequence ID" value="NC_021009.1"/>
</dbReference>
<accession>D4J4U4</accession>
<dbReference type="HOGENOM" id="CLU_570756_0_0_9"/>
<feature type="transmembrane region" description="Helical" evidence="1">
    <location>
        <begin position="106"/>
        <end position="127"/>
    </location>
</feature>
<feature type="transmembrane region" description="Helical" evidence="1">
    <location>
        <begin position="148"/>
        <end position="169"/>
    </location>
</feature>
<feature type="transmembrane region" description="Helical" evidence="1">
    <location>
        <begin position="31"/>
        <end position="49"/>
    </location>
</feature>
<feature type="transmembrane region" description="Helical" evidence="1">
    <location>
        <begin position="265"/>
        <end position="285"/>
    </location>
</feature>
<reference evidence="2 3" key="2">
    <citation type="submission" date="2010-03" db="EMBL/GenBank/DDBJ databases">
        <authorList>
            <person name="Pajon A."/>
        </authorList>
    </citation>
    <scope>NUCLEOTIDE SEQUENCE [LARGE SCALE GENOMIC DNA]</scope>
    <source>
        <strain evidence="2 3">GD/7</strain>
    </source>
</reference>
<organism evidence="2 3">
    <name type="scientific">Coprococcus catus GD/7</name>
    <dbReference type="NCBI Taxonomy" id="717962"/>
    <lineage>
        <taxon>Bacteria</taxon>
        <taxon>Bacillati</taxon>
        <taxon>Bacillota</taxon>
        <taxon>Clostridia</taxon>
        <taxon>Lachnospirales</taxon>
        <taxon>Lachnospiraceae</taxon>
        <taxon>Coprococcus</taxon>
    </lineage>
</organism>
<proteinExistence type="predicted"/>
<sequence length="478" mass="54999">MRNGYRVYKRVVFITTIITIFVALLSNKGYGYEFIYFIPIVYLVLFMICKRVHFYSSKYSGLLILNGLMFLKYVIAILATCATQSYTLPSYYAVSVSQSSYHWATFIVMGEEIATFLTIELCADAIYKSKKNQIHVDKKYDRVKMGPVMFLFIIISLICVALMPQYLFGTIGILFSSENQMTQTLETNHVMSMVFGAFKIVFIGLFINKAIVKYQESHKIRYMIFSYLLIAVHCFLNISTSRMNIIIPFFLFVLITPKIYGKAGLWFNTIIGISLSVIIGIVSVYKMPWIFVGNSSPFVAFFSDFSKRLQEYTSNIMPTAMGLQAIEAYKSSIDITTFFKDIFGVMPVISHYINENEMIYTIYNQYALAGINNTQLIPMTISSIAYFTPVCTYLLVIVCTLLLMKLEDKNNYEAKNYINDYLKLYLFFVFASCTFSNVQMLAGRLFTNYIPAMAILYLNQYVGRDTRIVIGKNKVWQK</sequence>
<keyword evidence="1" id="KW-0812">Transmembrane</keyword>
<dbReference type="KEGG" id="cct:CC1_04360"/>
<name>D4J4U4_9FIRM</name>
<evidence type="ECO:0000313" key="3">
    <source>
        <dbReference type="Proteomes" id="UP000008798"/>
    </source>
</evidence>
<feature type="transmembrane region" description="Helical" evidence="1">
    <location>
        <begin position="224"/>
        <end position="253"/>
    </location>
</feature>
<dbReference type="Proteomes" id="UP000008798">
    <property type="component" value="Chromosome"/>
</dbReference>
<dbReference type="PATRIC" id="fig|717962.3.peg.247"/>
<evidence type="ECO:0000256" key="1">
    <source>
        <dbReference type="SAM" id="Phobius"/>
    </source>
</evidence>
<gene>
    <name evidence="2" type="ORF">CC1_04360</name>
</gene>
<reference evidence="2 3" key="1">
    <citation type="submission" date="2010-03" db="EMBL/GenBank/DDBJ databases">
        <title>The genome sequence of Coprococcus catus GD/7.</title>
        <authorList>
            <consortium name="metaHIT consortium -- http://www.metahit.eu/"/>
            <person name="Pajon A."/>
            <person name="Turner K."/>
            <person name="Parkhill J."/>
            <person name="Duncan S."/>
            <person name="Flint H."/>
        </authorList>
    </citation>
    <scope>NUCLEOTIDE SEQUENCE [LARGE SCALE GENOMIC DNA]</scope>
    <source>
        <strain evidence="2 3">GD/7</strain>
    </source>
</reference>
<dbReference type="AlphaFoldDB" id="D4J4U4"/>
<feature type="transmembrane region" description="Helical" evidence="1">
    <location>
        <begin position="384"/>
        <end position="404"/>
    </location>
</feature>
<feature type="transmembrane region" description="Helical" evidence="1">
    <location>
        <begin position="189"/>
        <end position="212"/>
    </location>
</feature>
<keyword evidence="1" id="KW-1133">Transmembrane helix</keyword>
<evidence type="ECO:0008006" key="4">
    <source>
        <dbReference type="Google" id="ProtNLM"/>
    </source>
</evidence>
<keyword evidence="1" id="KW-0472">Membrane</keyword>
<feature type="transmembrane region" description="Helical" evidence="1">
    <location>
        <begin position="61"/>
        <end position="86"/>
    </location>
</feature>
<dbReference type="STRING" id="717962.CC1_04360"/>